<protein>
    <submittedName>
        <fullName evidence="1">DUF1320 domain-containing protein</fullName>
    </submittedName>
</protein>
<accession>A0A7S9DZ79</accession>
<evidence type="ECO:0000313" key="1">
    <source>
        <dbReference type="EMBL" id="QPG06557.1"/>
    </source>
</evidence>
<sequence length="139" mass="15100">MTYATSQNLIERYGVYELEQVAPGELAGLVDEIRVIAALDDAHAEVNSYLGQRYGLPIQNVPAVLTAAVCDMARYYLYAHQATDEVKGRYNQRISWLKDIANNKASLGADEAGAGSSLKVAVVAGRGSRLFTRDTLTGF</sequence>
<dbReference type="RefSeq" id="WP_195811633.1">
    <property type="nucleotide sequence ID" value="NZ_CP064795.1"/>
</dbReference>
<dbReference type="EMBL" id="CP064795">
    <property type="protein sequence ID" value="QPG06557.1"/>
    <property type="molecule type" value="Genomic_DNA"/>
</dbReference>
<organism evidence="1 2">
    <name type="scientific">Salinimonas marina</name>
    <dbReference type="NCBI Taxonomy" id="2785918"/>
    <lineage>
        <taxon>Bacteria</taxon>
        <taxon>Pseudomonadati</taxon>
        <taxon>Pseudomonadota</taxon>
        <taxon>Gammaproteobacteria</taxon>
        <taxon>Alteromonadales</taxon>
        <taxon>Alteromonadaceae</taxon>
        <taxon>Alteromonas/Salinimonas group</taxon>
        <taxon>Salinimonas</taxon>
    </lineage>
</organism>
<dbReference type="KEGG" id="smaa:IT774_05130"/>
<keyword evidence="2" id="KW-1185">Reference proteome</keyword>
<reference evidence="1 2" key="1">
    <citation type="submission" date="2020-11" db="EMBL/GenBank/DDBJ databases">
        <title>Complete genome sequence for Salinimonas sp. strain G2-b.</title>
        <authorList>
            <person name="Park S.-J."/>
        </authorList>
    </citation>
    <scope>NUCLEOTIDE SEQUENCE [LARGE SCALE GENOMIC DNA]</scope>
    <source>
        <strain evidence="1 2">G2-b</strain>
    </source>
</reference>
<dbReference type="Pfam" id="PF07030">
    <property type="entry name" value="Phage_Mu_Gp36"/>
    <property type="match status" value="1"/>
</dbReference>
<gene>
    <name evidence="1" type="ORF">IT774_05130</name>
</gene>
<dbReference type="AlphaFoldDB" id="A0A7S9DZ79"/>
<proteinExistence type="predicted"/>
<evidence type="ECO:0000313" key="2">
    <source>
        <dbReference type="Proteomes" id="UP000595095"/>
    </source>
</evidence>
<dbReference type="Proteomes" id="UP000595095">
    <property type="component" value="Chromosome"/>
</dbReference>
<name>A0A7S9DZ79_9ALTE</name>
<dbReference type="InterPro" id="IPR009752">
    <property type="entry name" value="Phage_Mu_GpJ"/>
</dbReference>